<dbReference type="AlphaFoldDB" id="A0A699XI30"/>
<accession>A0A699XI30</accession>
<organism evidence="1">
    <name type="scientific">Tanacetum cinerariifolium</name>
    <name type="common">Dalmatian daisy</name>
    <name type="synonym">Chrysanthemum cinerariifolium</name>
    <dbReference type="NCBI Taxonomy" id="118510"/>
    <lineage>
        <taxon>Eukaryota</taxon>
        <taxon>Viridiplantae</taxon>
        <taxon>Streptophyta</taxon>
        <taxon>Embryophyta</taxon>
        <taxon>Tracheophyta</taxon>
        <taxon>Spermatophyta</taxon>
        <taxon>Magnoliopsida</taxon>
        <taxon>eudicotyledons</taxon>
        <taxon>Gunneridae</taxon>
        <taxon>Pentapetalae</taxon>
        <taxon>asterids</taxon>
        <taxon>campanulids</taxon>
        <taxon>Asterales</taxon>
        <taxon>Asteraceae</taxon>
        <taxon>Asteroideae</taxon>
        <taxon>Anthemideae</taxon>
        <taxon>Anthemidinae</taxon>
        <taxon>Tanacetum</taxon>
    </lineage>
</organism>
<feature type="non-terminal residue" evidence="1">
    <location>
        <position position="1"/>
    </location>
</feature>
<protein>
    <submittedName>
        <fullName evidence="1">Uncharacterized protein</fullName>
    </submittedName>
</protein>
<comment type="caution">
    <text evidence="1">The sequence shown here is derived from an EMBL/GenBank/DDBJ whole genome shotgun (WGS) entry which is preliminary data.</text>
</comment>
<evidence type="ECO:0000313" key="1">
    <source>
        <dbReference type="EMBL" id="GFD58030.1"/>
    </source>
</evidence>
<reference evidence="1" key="1">
    <citation type="journal article" date="2019" name="Sci. Rep.">
        <title>Draft genome of Tanacetum cinerariifolium, the natural source of mosquito coil.</title>
        <authorList>
            <person name="Yamashiro T."/>
            <person name="Shiraishi A."/>
            <person name="Satake H."/>
            <person name="Nakayama K."/>
        </authorList>
    </citation>
    <scope>NUCLEOTIDE SEQUENCE</scope>
</reference>
<dbReference type="EMBL" id="BKCJ011847819">
    <property type="protein sequence ID" value="GFD58030.1"/>
    <property type="molecule type" value="Genomic_DNA"/>
</dbReference>
<gene>
    <name evidence="1" type="ORF">Tci_929999</name>
</gene>
<name>A0A699XI30_TANCI</name>
<sequence>CAARRCSVAAPAPARRRLG</sequence>
<proteinExistence type="predicted"/>